<dbReference type="AlphaFoldDB" id="A0A6M3KY02"/>
<gene>
    <name evidence="1" type="ORF">MM415B02098_0009</name>
</gene>
<accession>A0A6M3KY02</accession>
<sequence>MDQETVDKARKEAEEAYVIYAGLEKQYKAARDDYLKKSRRFHDYDHCLALTDGRLKKIPPGQKKEKTPATLTLEQIQNIADILGIKIEEEDEDD</sequence>
<name>A0A6M3KY02_9ZZZZ</name>
<protein>
    <submittedName>
        <fullName evidence="1">Uncharacterized protein</fullName>
    </submittedName>
</protein>
<proteinExistence type="predicted"/>
<reference evidence="1" key="1">
    <citation type="submission" date="2020-03" db="EMBL/GenBank/DDBJ databases">
        <title>The deep terrestrial virosphere.</title>
        <authorList>
            <person name="Holmfeldt K."/>
            <person name="Nilsson E."/>
            <person name="Simone D."/>
            <person name="Lopez-Fernandez M."/>
            <person name="Wu X."/>
            <person name="de Brujin I."/>
            <person name="Lundin D."/>
            <person name="Andersson A."/>
            <person name="Bertilsson S."/>
            <person name="Dopson M."/>
        </authorList>
    </citation>
    <scope>NUCLEOTIDE SEQUENCE</scope>
    <source>
        <strain evidence="1">MM415B02098</strain>
    </source>
</reference>
<evidence type="ECO:0000313" key="1">
    <source>
        <dbReference type="EMBL" id="QJA86304.1"/>
    </source>
</evidence>
<dbReference type="EMBL" id="MT142628">
    <property type="protein sequence ID" value="QJA86304.1"/>
    <property type="molecule type" value="Genomic_DNA"/>
</dbReference>
<organism evidence="1">
    <name type="scientific">viral metagenome</name>
    <dbReference type="NCBI Taxonomy" id="1070528"/>
    <lineage>
        <taxon>unclassified sequences</taxon>
        <taxon>metagenomes</taxon>
        <taxon>organismal metagenomes</taxon>
    </lineage>
</organism>